<dbReference type="EMBL" id="JAUSZS010000008">
    <property type="protein sequence ID" value="MDQ0936148.1"/>
    <property type="molecule type" value="Genomic_DNA"/>
</dbReference>
<organism evidence="2 3">
    <name type="scientific">Streptomyces turgidiscabies</name>
    <dbReference type="NCBI Taxonomy" id="85558"/>
    <lineage>
        <taxon>Bacteria</taxon>
        <taxon>Bacillati</taxon>
        <taxon>Actinomycetota</taxon>
        <taxon>Actinomycetes</taxon>
        <taxon>Kitasatosporales</taxon>
        <taxon>Streptomycetaceae</taxon>
        <taxon>Streptomyces</taxon>
    </lineage>
</organism>
<reference evidence="2 3" key="1">
    <citation type="submission" date="2023-07" db="EMBL/GenBank/DDBJ databases">
        <title>Comparative genomics of wheat-associated soil bacteria to identify genetic determinants of phenazine resistance.</title>
        <authorList>
            <person name="Mouncey N."/>
        </authorList>
    </citation>
    <scope>NUCLEOTIDE SEQUENCE [LARGE SCALE GENOMIC DNA]</scope>
    <source>
        <strain evidence="2 3">W2I16</strain>
    </source>
</reference>
<keyword evidence="3" id="KW-1185">Reference proteome</keyword>
<comment type="caution">
    <text evidence="2">The sequence shown here is derived from an EMBL/GenBank/DDBJ whole genome shotgun (WGS) entry which is preliminary data.</text>
</comment>
<gene>
    <name evidence="2" type="ORF">QFZ49_006123</name>
</gene>
<proteinExistence type="predicted"/>
<evidence type="ECO:0000313" key="2">
    <source>
        <dbReference type="EMBL" id="MDQ0936148.1"/>
    </source>
</evidence>
<evidence type="ECO:0000256" key="1">
    <source>
        <dbReference type="SAM" id="MobiDB-lite"/>
    </source>
</evidence>
<dbReference type="RefSeq" id="WP_307629618.1">
    <property type="nucleotide sequence ID" value="NZ_JAUSZS010000008.1"/>
</dbReference>
<protein>
    <submittedName>
        <fullName evidence="2">Uncharacterized protein</fullName>
    </submittedName>
</protein>
<accession>A0ABU0RWT3</accession>
<evidence type="ECO:0000313" key="3">
    <source>
        <dbReference type="Proteomes" id="UP001223072"/>
    </source>
</evidence>
<name>A0ABU0RWT3_9ACTN</name>
<dbReference type="Proteomes" id="UP001223072">
    <property type="component" value="Unassembled WGS sequence"/>
</dbReference>
<sequence>MHSAYRRDHPRRQGGADHPKVGGAASPGDSSGVFTPDAAELARCAGLCARLILMSGDLGGPVFAAVIRACGAG</sequence>
<feature type="region of interest" description="Disordered" evidence="1">
    <location>
        <begin position="1"/>
        <end position="32"/>
    </location>
</feature>